<dbReference type="Proteomes" id="UP000318313">
    <property type="component" value="Chromosome"/>
</dbReference>
<name>A0A518ILT7_9PLAN</name>
<organism evidence="3 4">
    <name type="scientific">Gimesia fumaroli</name>
    <dbReference type="NCBI Taxonomy" id="2527976"/>
    <lineage>
        <taxon>Bacteria</taxon>
        <taxon>Pseudomonadati</taxon>
        <taxon>Planctomycetota</taxon>
        <taxon>Planctomycetia</taxon>
        <taxon>Planctomycetales</taxon>
        <taxon>Planctomycetaceae</taxon>
        <taxon>Gimesia</taxon>
    </lineage>
</organism>
<feature type="region of interest" description="Disordered" evidence="1">
    <location>
        <begin position="307"/>
        <end position="346"/>
    </location>
</feature>
<evidence type="ECO:0000256" key="2">
    <source>
        <dbReference type="SAM" id="Phobius"/>
    </source>
</evidence>
<dbReference type="InterPro" id="IPR012340">
    <property type="entry name" value="NA-bd_OB-fold"/>
</dbReference>
<dbReference type="AlphaFoldDB" id="A0A518ILT7"/>
<feature type="compositionally biased region" description="Low complexity" evidence="1">
    <location>
        <begin position="320"/>
        <end position="333"/>
    </location>
</feature>
<feature type="transmembrane region" description="Helical" evidence="2">
    <location>
        <begin position="243"/>
        <end position="263"/>
    </location>
</feature>
<keyword evidence="2" id="KW-1133">Transmembrane helix</keyword>
<proteinExistence type="predicted"/>
<evidence type="ECO:0000313" key="4">
    <source>
        <dbReference type="Proteomes" id="UP000318313"/>
    </source>
</evidence>
<keyword evidence="4" id="KW-1185">Reference proteome</keyword>
<dbReference type="KEGG" id="gfm:Enr17x_61160"/>
<dbReference type="EMBL" id="CP037452">
    <property type="protein sequence ID" value="QDV54033.1"/>
    <property type="molecule type" value="Genomic_DNA"/>
</dbReference>
<keyword evidence="2" id="KW-0812">Transmembrane</keyword>
<dbReference type="Gene3D" id="2.40.50.140">
    <property type="entry name" value="Nucleic acid-binding proteins"/>
    <property type="match status" value="1"/>
</dbReference>
<sequence>MVRRPFLYTRPTVKTERPFTGDTRIVLILVWGFILGWGYLFHSKYGDVVFCKLRFSESHIKLYRSTSLSTSKSNRAMPEINKSNDQLLQDIHNSQAKPTCSECGTYEPWGLSSWCPKCGYYPALGKCVGQTELEDQVEIKPQPQTVWEIIPEWGWILGFGTIAAIGLSIGARYYCSSAAELCLWTITQATVGFLMFMIAHMIVYLNAVSKSVEFGILSIFLTPLKIWGPTVRRFPAGAWKLDMAVWGLTLFISAFAIVGGFEFNSLFKDWGVRKSANVNLVATIVDQAKNAEGDGADNLEEALDDFAGGSEETPDKMAEKAAAAAGAAGGALPEPEPEKEPEETATAPLQEYDCLLLGYSALPNGKIDSVLIASSYNKKLVYAGYIIGSDLPEDIRKEWESRLPELRQKKPFVKNKQVATWIKPRITLKVAAEGWNEHSRRLIKPQFVSLLQEISVD</sequence>
<accession>A0A518ILT7</accession>
<feature type="transmembrane region" description="Helical" evidence="2">
    <location>
        <begin position="153"/>
        <end position="174"/>
    </location>
</feature>
<gene>
    <name evidence="3" type="ORF">Enr17x_61160</name>
</gene>
<evidence type="ECO:0000313" key="3">
    <source>
        <dbReference type="EMBL" id="QDV54033.1"/>
    </source>
</evidence>
<feature type="transmembrane region" description="Helical" evidence="2">
    <location>
        <begin position="21"/>
        <end position="40"/>
    </location>
</feature>
<reference evidence="3 4" key="1">
    <citation type="submission" date="2019-03" db="EMBL/GenBank/DDBJ databases">
        <title>Deep-cultivation of Planctomycetes and their phenomic and genomic characterization uncovers novel biology.</title>
        <authorList>
            <person name="Wiegand S."/>
            <person name="Jogler M."/>
            <person name="Boedeker C."/>
            <person name="Pinto D."/>
            <person name="Vollmers J."/>
            <person name="Rivas-Marin E."/>
            <person name="Kohn T."/>
            <person name="Peeters S.H."/>
            <person name="Heuer A."/>
            <person name="Rast P."/>
            <person name="Oberbeckmann S."/>
            <person name="Bunk B."/>
            <person name="Jeske O."/>
            <person name="Meyerdierks A."/>
            <person name="Storesund J.E."/>
            <person name="Kallscheuer N."/>
            <person name="Luecker S."/>
            <person name="Lage O.M."/>
            <person name="Pohl T."/>
            <person name="Merkel B.J."/>
            <person name="Hornburger P."/>
            <person name="Mueller R.-W."/>
            <person name="Bruemmer F."/>
            <person name="Labrenz M."/>
            <person name="Spormann A.M."/>
            <person name="Op den Camp H."/>
            <person name="Overmann J."/>
            <person name="Amann R."/>
            <person name="Jetten M.S.M."/>
            <person name="Mascher T."/>
            <person name="Medema M.H."/>
            <person name="Devos D.P."/>
            <person name="Kaster A.-K."/>
            <person name="Ovreas L."/>
            <person name="Rohde M."/>
            <person name="Galperin M.Y."/>
            <person name="Jogler C."/>
        </authorList>
    </citation>
    <scope>NUCLEOTIDE SEQUENCE [LARGE SCALE GENOMIC DNA]</scope>
    <source>
        <strain evidence="3 4">Enr17</strain>
    </source>
</reference>
<feature type="transmembrane region" description="Helical" evidence="2">
    <location>
        <begin position="181"/>
        <end position="205"/>
    </location>
</feature>
<protein>
    <recommendedName>
        <fullName evidence="5">DNA ligase (ATP)</fullName>
    </recommendedName>
</protein>
<keyword evidence="2" id="KW-0472">Membrane</keyword>
<evidence type="ECO:0008006" key="5">
    <source>
        <dbReference type="Google" id="ProtNLM"/>
    </source>
</evidence>
<evidence type="ECO:0000256" key="1">
    <source>
        <dbReference type="SAM" id="MobiDB-lite"/>
    </source>
</evidence>